<dbReference type="Proteomes" id="UP000788993">
    <property type="component" value="Unassembled WGS sequence"/>
</dbReference>
<reference evidence="2" key="2">
    <citation type="submission" date="2021-01" db="EMBL/GenBank/DDBJ databases">
        <authorList>
            <person name="Schikora-Tamarit M.A."/>
        </authorList>
    </citation>
    <scope>NUCLEOTIDE SEQUENCE</scope>
    <source>
        <strain evidence="2">NCAIM Y.01608</strain>
    </source>
</reference>
<sequence length="130" mass="14955">MLLSLSEYVERPIVRSSLSKWFTKFISHSLGIGDSSFKYTTPKFFVGVQLVFMINKSTKELFLRLNCFNAFLRLSLNPGGSSTDERRYPENRFNTPRSVRPKPDGYSNFCVSQIRHQSCSRVFALRSMGP</sequence>
<proteinExistence type="predicted"/>
<evidence type="ECO:0000313" key="3">
    <source>
        <dbReference type="Proteomes" id="UP000788993"/>
    </source>
</evidence>
<dbReference type="EMBL" id="JAEUBD010000014">
    <property type="protein sequence ID" value="KAH3678729.1"/>
    <property type="molecule type" value="Genomic_DNA"/>
</dbReference>
<protein>
    <submittedName>
        <fullName evidence="2">Uncharacterized protein</fullName>
    </submittedName>
</protein>
<accession>A0A9P8PWN4</accession>
<comment type="caution">
    <text evidence="2">The sequence shown here is derived from an EMBL/GenBank/DDBJ whole genome shotgun (WGS) entry which is preliminary data.</text>
</comment>
<gene>
    <name evidence="2" type="ORF">OGATHE_000279</name>
</gene>
<keyword evidence="3" id="KW-1185">Reference proteome</keyword>
<evidence type="ECO:0000313" key="2">
    <source>
        <dbReference type="EMBL" id="KAH3678729.1"/>
    </source>
</evidence>
<feature type="region of interest" description="Disordered" evidence="1">
    <location>
        <begin position="78"/>
        <end position="100"/>
    </location>
</feature>
<reference evidence="2" key="1">
    <citation type="journal article" date="2021" name="Open Biol.">
        <title>Shared evolutionary footprints suggest mitochondrial oxidative damage underlies multiple complex I losses in fungi.</title>
        <authorList>
            <person name="Schikora-Tamarit M.A."/>
            <person name="Marcet-Houben M."/>
            <person name="Nosek J."/>
            <person name="Gabaldon T."/>
        </authorList>
    </citation>
    <scope>NUCLEOTIDE SEQUENCE</scope>
    <source>
        <strain evidence="2">NCAIM Y.01608</strain>
    </source>
</reference>
<evidence type="ECO:0000256" key="1">
    <source>
        <dbReference type="SAM" id="MobiDB-lite"/>
    </source>
</evidence>
<name>A0A9P8PWN4_9ASCO</name>
<dbReference type="AlphaFoldDB" id="A0A9P8PWN4"/>
<organism evidence="2 3">
    <name type="scientific">Ogataea polymorpha</name>
    <dbReference type="NCBI Taxonomy" id="460523"/>
    <lineage>
        <taxon>Eukaryota</taxon>
        <taxon>Fungi</taxon>
        <taxon>Dikarya</taxon>
        <taxon>Ascomycota</taxon>
        <taxon>Saccharomycotina</taxon>
        <taxon>Pichiomycetes</taxon>
        <taxon>Pichiales</taxon>
        <taxon>Pichiaceae</taxon>
        <taxon>Ogataea</taxon>
    </lineage>
</organism>